<reference evidence="6 7" key="1">
    <citation type="journal article" date="2016" name="Nat. Commun.">
        <title>Thousands of microbial genomes shed light on interconnected biogeochemical processes in an aquifer system.</title>
        <authorList>
            <person name="Anantharaman K."/>
            <person name="Brown C.T."/>
            <person name="Hug L.A."/>
            <person name="Sharon I."/>
            <person name="Castelle C.J."/>
            <person name="Probst A.J."/>
            <person name="Thomas B.C."/>
            <person name="Singh A."/>
            <person name="Wilkins M.J."/>
            <person name="Karaoz U."/>
            <person name="Brodie E.L."/>
            <person name="Williams K.H."/>
            <person name="Hubbard S.S."/>
            <person name="Banfield J.F."/>
        </authorList>
    </citation>
    <scope>NUCLEOTIDE SEQUENCE [LARGE SCALE GENOMIC DNA]</scope>
</reference>
<evidence type="ECO:0000259" key="5">
    <source>
        <dbReference type="Pfam" id="PF01625"/>
    </source>
</evidence>
<comment type="function">
    <text evidence="4">Has an important function as a repair enzyme for proteins that have been inactivated by oxidation. Catalyzes the reversible oxidation-reduction of methionine sulfoxide in proteins to methionine.</text>
</comment>
<evidence type="ECO:0000313" key="6">
    <source>
        <dbReference type="EMBL" id="OGY30743.1"/>
    </source>
</evidence>
<dbReference type="InterPro" id="IPR036509">
    <property type="entry name" value="Met_Sox_Rdtase_MsrA_sf"/>
</dbReference>
<dbReference type="PANTHER" id="PTHR43774:SF1">
    <property type="entry name" value="PEPTIDE METHIONINE SULFOXIDE REDUCTASE MSRA 2"/>
    <property type="match status" value="1"/>
</dbReference>
<dbReference type="GO" id="GO:0033744">
    <property type="term" value="F:L-methionine:thioredoxin-disulfide S-oxidoreductase activity"/>
    <property type="evidence" value="ECO:0007669"/>
    <property type="project" value="RHEA"/>
</dbReference>
<dbReference type="NCBIfam" id="TIGR00401">
    <property type="entry name" value="msrA"/>
    <property type="match status" value="1"/>
</dbReference>
<evidence type="ECO:0000256" key="3">
    <source>
        <dbReference type="ARBA" id="ARBA00048782"/>
    </source>
</evidence>
<comment type="caution">
    <text evidence="6">The sequence shown here is derived from an EMBL/GenBank/DDBJ whole genome shotgun (WGS) entry which is preliminary data.</text>
</comment>
<dbReference type="Gene3D" id="3.30.1060.10">
    <property type="entry name" value="Peptide methionine sulphoxide reductase MsrA"/>
    <property type="match status" value="1"/>
</dbReference>
<organism evidence="6 7">
    <name type="scientific">Candidatus Woykebacteria bacterium RIFCSPLOWO2_01_FULL_41_12</name>
    <dbReference type="NCBI Taxonomy" id="1802604"/>
    <lineage>
        <taxon>Bacteria</taxon>
        <taxon>Candidatus Woykeibacteriota</taxon>
    </lineage>
</organism>
<comment type="catalytic activity">
    <reaction evidence="3 4">
        <text>[thioredoxin]-disulfide + L-methionine + H2O = L-methionine (S)-S-oxide + [thioredoxin]-dithiol</text>
        <dbReference type="Rhea" id="RHEA:19993"/>
        <dbReference type="Rhea" id="RHEA-COMP:10698"/>
        <dbReference type="Rhea" id="RHEA-COMP:10700"/>
        <dbReference type="ChEBI" id="CHEBI:15377"/>
        <dbReference type="ChEBI" id="CHEBI:29950"/>
        <dbReference type="ChEBI" id="CHEBI:50058"/>
        <dbReference type="ChEBI" id="CHEBI:57844"/>
        <dbReference type="ChEBI" id="CHEBI:58772"/>
        <dbReference type="EC" id="1.8.4.11"/>
    </reaction>
</comment>
<dbReference type="GO" id="GO:0008113">
    <property type="term" value="F:peptide-methionine (S)-S-oxide reductase activity"/>
    <property type="evidence" value="ECO:0007669"/>
    <property type="project" value="UniProtKB-UniRule"/>
</dbReference>
<keyword evidence="1 4" id="KW-0560">Oxidoreductase</keyword>
<sequence length="189" mass="21532">MGTDQASSKNLQTATFAAGCFWCTEAIFRRLKGVEEVVSGYTGGKSTEPSYEQVSTGETGHAEAIQIKFDPKAISYENLLEVFFKLHDPTTPNRQGADVGSQYHSAVFYHNEEQKRTAKKMLEKMNKEPYEGKIVTQINQFESFYPAEGYHQEYYEKNPDAAYCKVVIDPKITKLYKEFGSEVKEEYKT</sequence>
<proteinExistence type="inferred from homology"/>
<name>A0A1G1WSQ3_9BACT</name>
<comment type="similarity">
    <text evidence="4">Belongs to the MsrA Met sulfoxide reductase family.</text>
</comment>
<comment type="catalytic activity">
    <reaction evidence="2 4">
        <text>L-methionyl-[protein] + [thioredoxin]-disulfide + H2O = L-methionyl-(S)-S-oxide-[protein] + [thioredoxin]-dithiol</text>
        <dbReference type="Rhea" id="RHEA:14217"/>
        <dbReference type="Rhea" id="RHEA-COMP:10698"/>
        <dbReference type="Rhea" id="RHEA-COMP:10700"/>
        <dbReference type="Rhea" id="RHEA-COMP:12313"/>
        <dbReference type="Rhea" id="RHEA-COMP:12315"/>
        <dbReference type="ChEBI" id="CHEBI:15377"/>
        <dbReference type="ChEBI" id="CHEBI:16044"/>
        <dbReference type="ChEBI" id="CHEBI:29950"/>
        <dbReference type="ChEBI" id="CHEBI:44120"/>
        <dbReference type="ChEBI" id="CHEBI:50058"/>
        <dbReference type="EC" id="1.8.4.11"/>
    </reaction>
</comment>
<dbReference type="EC" id="1.8.4.11" evidence="4"/>
<evidence type="ECO:0000313" key="7">
    <source>
        <dbReference type="Proteomes" id="UP000179279"/>
    </source>
</evidence>
<accession>A0A1G1WSQ3</accession>
<protein>
    <recommendedName>
        <fullName evidence="4">Peptide methionine sulfoxide reductase MsrA</fullName>
        <shortName evidence="4">Protein-methionine-S-oxide reductase</shortName>
        <ecNumber evidence="4">1.8.4.11</ecNumber>
    </recommendedName>
    <alternativeName>
        <fullName evidence="4">Peptide-methionine (S)-S-oxide reductase</fullName>
        <shortName evidence="4">Peptide Met(O) reductase</shortName>
    </alternativeName>
</protein>
<evidence type="ECO:0000256" key="2">
    <source>
        <dbReference type="ARBA" id="ARBA00047806"/>
    </source>
</evidence>
<dbReference type="EMBL" id="MHDA01000043">
    <property type="protein sequence ID" value="OGY30743.1"/>
    <property type="molecule type" value="Genomic_DNA"/>
</dbReference>
<dbReference type="Proteomes" id="UP000179279">
    <property type="component" value="Unassembled WGS sequence"/>
</dbReference>
<dbReference type="InterPro" id="IPR002569">
    <property type="entry name" value="Met_Sox_Rdtase_MsrA_dom"/>
</dbReference>
<evidence type="ECO:0000256" key="1">
    <source>
        <dbReference type="ARBA" id="ARBA00023002"/>
    </source>
</evidence>
<feature type="active site" evidence="4">
    <location>
        <position position="20"/>
    </location>
</feature>
<dbReference type="SUPFAM" id="SSF55068">
    <property type="entry name" value="Peptide methionine sulfoxide reductase"/>
    <property type="match status" value="1"/>
</dbReference>
<dbReference type="PANTHER" id="PTHR43774">
    <property type="entry name" value="PEPTIDE METHIONINE SULFOXIDE REDUCTASE"/>
    <property type="match status" value="1"/>
</dbReference>
<dbReference type="Pfam" id="PF01625">
    <property type="entry name" value="PMSR"/>
    <property type="match status" value="1"/>
</dbReference>
<dbReference type="AlphaFoldDB" id="A0A1G1WSQ3"/>
<dbReference type="HAMAP" id="MF_01401">
    <property type="entry name" value="MsrA"/>
    <property type="match status" value="1"/>
</dbReference>
<gene>
    <name evidence="4" type="primary">msrA</name>
    <name evidence="6" type="ORF">A3A57_01475</name>
</gene>
<evidence type="ECO:0000256" key="4">
    <source>
        <dbReference type="HAMAP-Rule" id="MF_01401"/>
    </source>
</evidence>
<feature type="domain" description="Peptide methionine sulphoxide reductase MsrA" evidence="5">
    <location>
        <begin position="13"/>
        <end position="165"/>
    </location>
</feature>